<dbReference type="InterPro" id="IPR036388">
    <property type="entry name" value="WH-like_DNA-bd_sf"/>
</dbReference>
<comment type="caution">
    <text evidence="3">The sequence shown here is derived from an EMBL/GenBank/DDBJ whole genome shotgun (WGS) entry which is preliminary data.</text>
</comment>
<gene>
    <name evidence="3" type="ORF">A0J61_06096</name>
</gene>
<evidence type="ECO:0000259" key="2">
    <source>
        <dbReference type="Pfam" id="PF13518"/>
    </source>
</evidence>
<keyword evidence="4" id="KW-1185">Reference proteome</keyword>
<evidence type="ECO:0000313" key="3">
    <source>
        <dbReference type="EMBL" id="OBZ85863.1"/>
    </source>
</evidence>
<organism evidence="3 4">
    <name type="scientific">Choanephora cucurbitarum</name>
    <dbReference type="NCBI Taxonomy" id="101091"/>
    <lineage>
        <taxon>Eukaryota</taxon>
        <taxon>Fungi</taxon>
        <taxon>Fungi incertae sedis</taxon>
        <taxon>Mucoromycota</taxon>
        <taxon>Mucoromycotina</taxon>
        <taxon>Mucoromycetes</taxon>
        <taxon>Mucorales</taxon>
        <taxon>Mucorineae</taxon>
        <taxon>Choanephoraceae</taxon>
        <taxon>Choanephoroideae</taxon>
        <taxon>Choanephora</taxon>
    </lineage>
</organism>
<dbReference type="AlphaFoldDB" id="A0A1C7N9Q0"/>
<feature type="domain" description="Insertion element IS150 protein InsJ-like helix-turn-helix" evidence="2">
    <location>
        <begin position="9"/>
        <end position="54"/>
    </location>
</feature>
<dbReference type="InParanoid" id="A0A1C7N9Q0"/>
<dbReference type="Proteomes" id="UP000093000">
    <property type="component" value="Unassembled WGS sequence"/>
</dbReference>
<dbReference type="InterPro" id="IPR009057">
    <property type="entry name" value="Homeodomain-like_sf"/>
</dbReference>
<dbReference type="InterPro" id="IPR055247">
    <property type="entry name" value="InsJ-like_HTH"/>
</dbReference>
<reference evidence="3 4" key="1">
    <citation type="submission" date="2016-03" db="EMBL/GenBank/DDBJ databases">
        <title>Choanephora cucurbitarum.</title>
        <authorList>
            <person name="Min B."/>
            <person name="Park H."/>
            <person name="Park J.-H."/>
            <person name="Shin H.-D."/>
            <person name="Choi I.-G."/>
        </authorList>
    </citation>
    <scope>NUCLEOTIDE SEQUENCE [LARGE SCALE GENOMIC DNA]</scope>
    <source>
        <strain evidence="3 4">KUS-F28377</strain>
    </source>
</reference>
<proteinExistence type="predicted"/>
<dbReference type="EMBL" id="LUGH01000351">
    <property type="protein sequence ID" value="OBZ85863.1"/>
    <property type="molecule type" value="Genomic_DNA"/>
</dbReference>
<dbReference type="Pfam" id="PF13518">
    <property type="entry name" value="HTH_28"/>
    <property type="match status" value="1"/>
</dbReference>
<feature type="compositionally biased region" description="Polar residues" evidence="1">
    <location>
        <begin position="119"/>
        <end position="137"/>
    </location>
</feature>
<evidence type="ECO:0000313" key="4">
    <source>
        <dbReference type="Proteomes" id="UP000093000"/>
    </source>
</evidence>
<accession>A0A1C7N9Q0</accession>
<feature type="region of interest" description="Disordered" evidence="1">
    <location>
        <begin position="102"/>
        <end position="144"/>
    </location>
</feature>
<dbReference type="SUPFAM" id="SSF46689">
    <property type="entry name" value="Homeodomain-like"/>
    <property type="match status" value="1"/>
</dbReference>
<sequence>MSRLNPETRIKIVERKILGHSYALIARDLQLSPETVRRICNNFESRGTFESLKASGRPKAISERTEGKKAAATETTISINYNNSTHKGDLFFNSSVNKRHLSDDEDQVSASVSGAPKDSSPTPNATSVTASGSNAPNSSDFASSVTSATTSSHISVATHDAIPDEASSIASVVTSVTTPNPVASLYDHVYKLYKKQAANEDSLEALPPTIYSNLIYNACIDLIKKFDDLIAVERSHLHVLLSSCLNTINTAYRATLNSIIGTKNIERILSNNRQSKVFSGYKNDAFLKLKNDIQATYIANDIKGVKMYILEEK</sequence>
<evidence type="ECO:0000256" key="1">
    <source>
        <dbReference type="SAM" id="MobiDB-lite"/>
    </source>
</evidence>
<protein>
    <recommendedName>
        <fullName evidence="2">Insertion element IS150 protein InsJ-like helix-turn-helix domain-containing protein</fullName>
    </recommendedName>
</protein>
<dbReference type="Gene3D" id="1.10.10.10">
    <property type="entry name" value="Winged helix-like DNA-binding domain superfamily/Winged helix DNA-binding domain"/>
    <property type="match status" value="1"/>
</dbReference>
<name>A0A1C7N9Q0_9FUNG</name>